<reference evidence="1 2" key="1">
    <citation type="submission" date="2018-12" db="EMBL/GenBank/DDBJ databases">
        <authorList>
            <person name="Li K."/>
        </authorList>
    </citation>
    <scope>NUCLEOTIDE SEQUENCE [LARGE SCALE GENOMIC DNA]</scope>
    <source>
        <strain evidence="2">CR22</strain>
    </source>
</reference>
<evidence type="ECO:0000313" key="2">
    <source>
        <dbReference type="Proteomes" id="UP000280197"/>
    </source>
</evidence>
<dbReference type="RefSeq" id="WP_126276597.1">
    <property type="nucleotide sequence ID" value="NZ_CP034463.1"/>
</dbReference>
<protein>
    <submittedName>
        <fullName evidence="1">Uncharacterized protein</fullName>
    </submittedName>
</protein>
<keyword evidence="2" id="KW-1185">Reference proteome</keyword>
<dbReference type="Proteomes" id="UP000280197">
    <property type="component" value="Chromosome"/>
</dbReference>
<proteinExistence type="predicted"/>
<evidence type="ECO:0000313" key="1">
    <source>
        <dbReference type="EMBL" id="AZP22798.1"/>
    </source>
</evidence>
<dbReference type="KEGG" id="saqu:EJC51_46235"/>
<sequence>MFAGESLAGFAEPAPTALFGFLLAVLLERDTTVNRIVRIFSLIPVPVPGWLAGRGGRPEGYCHRQMIDSPCADTEILSACLRSSVDCPVPGTGGAPVVVRARPAPWPTTVICC</sequence>
<accession>A0A3Q9C7N3</accession>
<name>A0A3Q9C7N3_9ACTN</name>
<dbReference type="EMBL" id="CP034463">
    <property type="protein sequence ID" value="AZP22798.1"/>
    <property type="molecule type" value="Genomic_DNA"/>
</dbReference>
<organism evidence="1 2">
    <name type="scientific">Streptomyces aquilus</name>
    <dbReference type="NCBI Taxonomy" id="2548456"/>
    <lineage>
        <taxon>Bacteria</taxon>
        <taxon>Bacillati</taxon>
        <taxon>Actinomycetota</taxon>
        <taxon>Actinomycetes</taxon>
        <taxon>Kitasatosporales</taxon>
        <taxon>Streptomycetaceae</taxon>
        <taxon>Streptomyces</taxon>
    </lineage>
</organism>
<gene>
    <name evidence="1" type="ORF">EJC51_46235</name>
</gene>
<dbReference type="AlphaFoldDB" id="A0A3Q9C7N3"/>